<keyword evidence="1" id="KW-1133">Transmembrane helix</keyword>
<keyword evidence="1" id="KW-0812">Transmembrane</keyword>
<evidence type="ECO:0000313" key="2">
    <source>
        <dbReference type="EMBL" id="QKQ49177.1"/>
    </source>
</evidence>
<organism evidence="2 3">
    <name type="scientific">Achromobacter denitrificans</name>
    <name type="common">Alcaligenes denitrificans</name>
    <dbReference type="NCBI Taxonomy" id="32002"/>
    <lineage>
        <taxon>Bacteria</taxon>
        <taxon>Pseudomonadati</taxon>
        <taxon>Pseudomonadota</taxon>
        <taxon>Betaproteobacteria</taxon>
        <taxon>Burkholderiales</taxon>
        <taxon>Alcaligenaceae</taxon>
        <taxon>Achromobacter</taxon>
    </lineage>
</organism>
<dbReference type="RefSeq" id="WP_174716909.1">
    <property type="nucleotide sequence ID" value="NZ_CP054569.1"/>
</dbReference>
<evidence type="ECO:0000313" key="3">
    <source>
        <dbReference type="Proteomes" id="UP000509782"/>
    </source>
</evidence>
<sequence length="541" mass="60631">MQALGAPYPWAEELERTVVHSLATSFGLDFLLFKDKEGGQVDTVRNVRKGVYASEAERVNYEQRGAYSSQDYHKDPRFIERGRADARRQTAGRLKDGYTHLTMASKKGVRDLDHVQAAKAIHDDAGRVLAGVPGVKLANDDTNLVSTHRSINRSKQAASIEEFLTSLPERIKREQSALAKERKTLDALPRGTPREREVARRLQDKIRKTEEKVEQWLSVDPKAMRKKDREARKHYNGRVNREYYTSSKFLGATLQASGSAGLRMGTRQMVGLILAEVWFELRQALPKIAATMRRNFSLSTFVKEVRTTLSDTWKRVRSRFRGFLTTFKNGALAGVLGSVTTTVLNIFATTAKNAIKIIREMWSQLVAALKLWIFNPENLSGTDLAKAVLGVLSVGVATVVGSLVYAQLAPVLAFPFGQELAAFAGALVTGVVTMGMHFVLSHSKMMRRIWDCLEQNRHARTLRQFQALNAQLDENLAEIARLELNIDVEALENFDKRLGAARTEKARATVLQREVTSRKIKLPFDAKVPGGTRRWLVSLAK</sequence>
<gene>
    <name evidence="2" type="ORF">FOC81_21720</name>
</gene>
<proteinExistence type="predicted"/>
<feature type="transmembrane region" description="Helical" evidence="1">
    <location>
        <begin position="387"/>
        <end position="408"/>
    </location>
</feature>
<evidence type="ECO:0000256" key="1">
    <source>
        <dbReference type="SAM" id="Phobius"/>
    </source>
</evidence>
<dbReference type="AlphaFoldDB" id="A0A6N0JQ34"/>
<dbReference type="Proteomes" id="UP000509782">
    <property type="component" value="Chromosome"/>
</dbReference>
<reference evidence="2 3" key="1">
    <citation type="submission" date="2020-05" db="EMBL/GenBank/DDBJ databases">
        <title>FDA dAtabase for Regulatory Grade micrObial Sequences (FDA-ARGOS): Supporting development and validation of Infectious Disease Dx tests.</title>
        <authorList>
            <person name="Sproer C."/>
            <person name="Gronow S."/>
            <person name="Severitt S."/>
            <person name="Schroder I."/>
            <person name="Tallon L."/>
            <person name="Sadzewicz L."/>
            <person name="Zhao X."/>
            <person name="Vavikolanu K."/>
            <person name="Mehta A."/>
            <person name="Aluvathingal J."/>
            <person name="Nadendla S."/>
            <person name="Myers T."/>
            <person name="Yan Y."/>
            <person name="Sichtig H."/>
        </authorList>
    </citation>
    <scope>NUCLEOTIDE SEQUENCE [LARGE SCALE GENOMIC DNA]</scope>
    <source>
        <strain evidence="2 3">FDAARGOS_787</strain>
    </source>
</reference>
<protein>
    <submittedName>
        <fullName evidence="2">Uncharacterized protein</fullName>
    </submittedName>
</protein>
<feature type="transmembrane region" description="Helical" evidence="1">
    <location>
        <begin position="420"/>
        <end position="440"/>
    </location>
</feature>
<name>A0A6N0JQ34_ACHDE</name>
<accession>A0A6N0JQ34</accession>
<dbReference type="EMBL" id="CP054569">
    <property type="protein sequence ID" value="QKQ49177.1"/>
    <property type="molecule type" value="Genomic_DNA"/>
</dbReference>
<feature type="transmembrane region" description="Helical" evidence="1">
    <location>
        <begin position="331"/>
        <end position="351"/>
    </location>
</feature>
<keyword evidence="1" id="KW-0472">Membrane</keyword>